<dbReference type="Gene3D" id="3.30.1450.10">
    <property type="match status" value="1"/>
</dbReference>
<gene>
    <name evidence="4" type="primary">bamE</name>
    <name evidence="7" type="ORF">ACFQNJ_12930</name>
</gene>
<keyword evidence="8" id="KW-1185">Reference proteome</keyword>
<evidence type="ECO:0000256" key="5">
    <source>
        <dbReference type="SAM" id="MobiDB-lite"/>
    </source>
</evidence>
<evidence type="ECO:0000313" key="7">
    <source>
        <dbReference type="EMBL" id="MFC7435410.1"/>
    </source>
</evidence>
<dbReference type="InterPro" id="IPR037873">
    <property type="entry name" value="BamE-like"/>
</dbReference>
<dbReference type="HAMAP" id="MF_00925">
    <property type="entry name" value="OM_assembly_BamE"/>
    <property type="match status" value="1"/>
</dbReference>
<dbReference type="Proteomes" id="UP001596495">
    <property type="component" value="Unassembled WGS sequence"/>
</dbReference>
<feature type="domain" description="Outer membrane protein assembly factor BamE" evidence="6">
    <location>
        <begin position="58"/>
        <end position="125"/>
    </location>
</feature>
<sequence length="195" mass="21142">MPNLPIHRTGGHTPGRLAGRLALILVTVALGACSSVRERLPDVSATIITPYKIDIVQGNVVTREQAEVLKPGMARAQVRDILGTPLVASVFHANRWDYVFTFSRQGQEPQRRRLTVFFKDDVLEKVDADPLPSETEFVASLDVRRRPGKAPALEATPEQLKNFAERNAASPASSAPAPAAPSTSYPPLESPGVSR</sequence>
<proteinExistence type="inferred from homology"/>
<reference evidence="8" key="1">
    <citation type="journal article" date="2019" name="Int. J. Syst. Evol. Microbiol.">
        <title>The Global Catalogue of Microorganisms (GCM) 10K type strain sequencing project: providing services to taxonomists for standard genome sequencing and annotation.</title>
        <authorList>
            <consortium name="The Broad Institute Genomics Platform"/>
            <consortium name="The Broad Institute Genome Sequencing Center for Infectious Disease"/>
            <person name="Wu L."/>
            <person name="Ma J."/>
        </authorList>
    </citation>
    <scope>NUCLEOTIDE SEQUENCE [LARGE SCALE GENOMIC DNA]</scope>
    <source>
        <strain evidence="8">CCUG 54518</strain>
    </source>
</reference>
<comment type="caution">
    <text evidence="7">The sequence shown here is derived from an EMBL/GenBank/DDBJ whole genome shotgun (WGS) entry which is preliminary data.</text>
</comment>
<comment type="subunit">
    <text evidence="4">Part of the Bam complex.</text>
</comment>
<evidence type="ECO:0000313" key="8">
    <source>
        <dbReference type="Proteomes" id="UP001596495"/>
    </source>
</evidence>
<dbReference type="InterPro" id="IPR026592">
    <property type="entry name" value="BamE"/>
</dbReference>
<dbReference type="InterPro" id="IPR007450">
    <property type="entry name" value="BamE_dom"/>
</dbReference>
<evidence type="ECO:0000259" key="6">
    <source>
        <dbReference type="Pfam" id="PF04355"/>
    </source>
</evidence>
<feature type="compositionally biased region" description="Low complexity" evidence="5">
    <location>
        <begin position="168"/>
        <end position="182"/>
    </location>
</feature>
<organism evidence="7 8">
    <name type="scientific">Hydrogenophaga bisanensis</name>
    <dbReference type="NCBI Taxonomy" id="439611"/>
    <lineage>
        <taxon>Bacteria</taxon>
        <taxon>Pseudomonadati</taxon>
        <taxon>Pseudomonadota</taxon>
        <taxon>Betaproteobacteria</taxon>
        <taxon>Burkholderiales</taxon>
        <taxon>Comamonadaceae</taxon>
        <taxon>Hydrogenophaga</taxon>
    </lineage>
</organism>
<dbReference type="RefSeq" id="WP_382258053.1">
    <property type="nucleotide sequence ID" value="NZ_JBHTBX010000008.1"/>
</dbReference>
<feature type="region of interest" description="Disordered" evidence="5">
    <location>
        <begin position="142"/>
        <end position="195"/>
    </location>
</feature>
<evidence type="ECO:0000256" key="1">
    <source>
        <dbReference type="ARBA" id="ARBA00022729"/>
    </source>
</evidence>
<accession>A0ABW2RBF5</accession>
<comment type="similarity">
    <text evidence="4">Belongs to the BamE family.</text>
</comment>
<keyword evidence="1 4" id="KW-0732">Signal</keyword>
<protein>
    <recommendedName>
        <fullName evidence="4">Outer membrane protein assembly factor BamE</fullName>
    </recommendedName>
</protein>
<dbReference type="PANTHER" id="PTHR37482:SF1">
    <property type="entry name" value="OUTER MEMBRANE PROTEIN ASSEMBLY FACTOR BAME"/>
    <property type="match status" value="1"/>
</dbReference>
<dbReference type="Pfam" id="PF04355">
    <property type="entry name" value="BamE"/>
    <property type="match status" value="1"/>
</dbReference>
<dbReference type="EMBL" id="JBHTBX010000008">
    <property type="protein sequence ID" value="MFC7435410.1"/>
    <property type="molecule type" value="Genomic_DNA"/>
</dbReference>
<keyword evidence="3 4" id="KW-0998">Cell outer membrane</keyword>
<dbReference type="PANTHER" id="PTHR37482">
    <property type="entry name" value="OUTER MEMBRANE PROTEIN ASSEMBLY FACTOR BAME"/>
    <property type="match status" value="1"/>
</dbReference>
<comment type="function">
    <text evidence="4">Part of the outer membrane protein assembly complex, which is involved in assembly and insertion of beta-barrel proteins into the outer membrane.</text>
</comment>
<evidence type="ECO:0000256" key="4">
    <source>
        <dbReference type="HAMAP-Rule" id="MF_00925"/>
    </source>
</evidence>
<comment type="subcellular location">
    <subcellularLocation>
        <location evidence="4">Cell outer membrane</location>
    </subcellularLocation>
</comment>
<keyword evidence="2 4" id="KW-0472">Membrane</keyword>
<evidence type="ECO:0000256" key="3">
    <source>
        <dbReference type="ARBA" id="ARBA00023237"/>
    </source>
</evidence>
<name>A0ABW2RBF5_9BURK</name>
<evidence type="ECO:0000256" key="2">
    <source>
        <dbReference type="ARBA" id="ARBA00023136"/>
    </source>
</evidence>